<sequence>MERVEYRDQPQTAEEAQAFEKYRDLSPLELMRRLRTAEWNLDVARQGHAQWKAIAQRTQDELAQAERKLAAITPPGWELPKTVRDLLAHAEDHGWRSAVAWTPHGTDEMRLSIVIGRDTTPSDEPARGTQWRYQLTWSCVPGSARRAGAGIARTPSRPSWHDAPSIRQIRELIQAHPFPGGSA</sequence>
<protein>
    <submittedName>
        <fullName evidence="1">Uncharacterized protein</fullName>
    </submittedName>
</protein>
<dbReference type="Proteomes" id="UP001499884">
    <property type="component" value="Unassembled WGS sequence"/>
</dbReference>
<evidence type="ECO:0000313" key="1">
    <source>
        <dbReference type="EMBL" id="GAA3760581.1"/>
    </source>
</evidence>
<reference evidence="2" key="1">
    <citation type="journal article" date="2019" name="Int. J. Syst. Evol. Microbiol.">
        <title>The Global Catalogue of Microorganisms (GCM) 10K type strain sequencing project: providing services to taxonomists for standard genome sequencing and annotation.</title>
        <authorList>
            <consortium name="The Broad Institute Genomics Platform"/>
            <consortium name="The Broad Institute Genome Sequencing Center for Infectious Disease"/>
            <person name="Wu L."/>
            <person name="Ma J."/>
        </authorList>
    </citation>
    <scope>NUCLEOTIDE SEQUENCE [LARGE SCALE GENOMIC DNA]</scope>
    <source>
        <strain evidence="2">JCM 30846</strain>
    </source>
</reference>
<dbReference type="RefSeq" id="WP_345655293.1">
    <property type="nucleotide sequence ID" value="NZ_BAABEP010000088.1"/>
</dbReference>
<keyword evidence="2" id="KW-1185">Reference proteome</keyword>
<dbReference type="EMBL" id="BAABEP010000088">
    <property type="protein sequence ID" value="GAA3760581.1"/>
    <property type="molecule type" value="Genomic_DNA"/>
</dbReference>
<gene>
    <name evidence="1" type="ORF">GCM10023082_63520</name>
</gene>
<proteinExistence type="predicted"/>
<name>A0ABP7GB09_9ACTN</name>
<evidence type="ECO:0000313" key="2">
    <source>
        <dbReference type="Proteomes" id="UP001499884"/>
    </source>
</evidence>
<organism evidence="1 2">
    <name type="scientific">Streptomyces tremellae</name>
    <dbReference type="NCBI Taxonomy" id="1124239"/>
    <lineage>
        <taxon>Bacteria</taxon>
        <taxon>Bacillati</taxon>
        <taxon>Actinomycetota</taxon>
        <taxon>Actinomycetes</taxon>
        <taxon>Kitasatosporales</taxon>
        <taxon>Streptomycetaceae</taxon>
        <taxon>Streptomyces</taxon>
    </lineage>
</organism>
<comment type="caution">
    <text evidence="1">The sequence shown here is derived from an EMBL/GenBank/DDBJ whole genome shotgun (WGS) entry which is preliminary data.</text>
</comment>
<accession>A0ABP7GB09</accession>